<keyword evidence="1" id="KW-0472">Membrane</keyword>
<feature type="transmembrane region" description="Helical" evidence="1">
    <location>
        <begin position="28"/>
        <end position="48"/>
    </location>
</feature>
<proteinExistence type="predicted"/>
<evidence type="ECO:0000313" key="2">
    <source>
        <dbReference type="EMBL" id="SCL27633.1"/>
    </source>
</evidence>
<dbReference type="Proteomes" id="UP000199413">
    <property type="component" value="Unassembled WGS sequence"/>
</dbReference>
<gene>
    <name evidence="2" type="ORF">GA0070624_3540</name>
</gene>
<protein>
    <submittedName>
        <fullName evidence="2">Uncharacterized protein</fullName>
    </submittedName>
</protein>
<dbReference type="EMBL" id="FMHV01000002">
    <property type="protein sequence ID" value="SCL27633.1"/>
    <property type="molecule type" value="Genomic_DNA"/>
</dbReference>
<reference evidence="3" key="1">
    <citation type="submission" date="2016-06" db="EMBL/GenBank/DDBJ databases">
        <authorList>
            <person name="Varghese N."/>
            <person name="Submissions Spin"/>
        </authorList>
    </citation>
    <scope>NUCLEOTIDE SEQUENCE [LARGE SCALE GENOMIC DNA]</scope>
    <source>
        <strain evidence="3">DSM 45431</strain>
    </source>
</reference>
<feature type="transmembrane region" description="Helical" evidence="1">
    <location>
        <begin position="60"/>
        <end position="82"/>
    </location>
</feature>
<dbReference type="AlphaFoldDB" id="A0A1C6SE06"/>
<dbReference type="RefSeq" id="WP_141715070.1">
    <property type="nucleotide sequence ID" value="NZ_FMHV01000002.1"/>
</dbReference>
<sequence length="84" mass="8891">MTTRVVGWLGLIAHLALAFWYAASGLVAPAWAVAGLLVVWAVLLVVAIQLLRRRPALVPLVPLAAVLIWLTVVSAGGAWLGWIA</sequence>
<accession>A0A1C6SE06</accession>
<organism evidence="2 3">
    <name type="scientific">Micromonospora rhizosphaerae</name>
    <dbReference type="NCBI Taxonomy" id="568872"/>
    <lineage>
        <taxon>Bacteria</taxon>
        <taxon>Bacillati</taxon>
        <taxon>Actinomycetota</taxon>
        <taxon>Actinomycetes</taxon>
        <taxon>Micromonosporales</taxon>
        <taxon>Micromonosporaceae</taxon>
        <taxon>Micromonospora</taxon>
    </lineage>
</organism>
<dbReference type="STRING" id="568872.GA0070624_3540"/>
<keyword evidence="3" id="KW-1185">Reference proteome</keyword>
<keyword evidence="1" id="KW-0812">Transmembrane</keyword>
<evidence type="ECO:0000256" key="1">
    <source>
        <dbReference type="SAM" id="Phobius"/>
    </source>
</evidence>
<keyword evidence="1" id="KW-1133">Transmembrane helix</keyword>
<evidence type="ECO:0000313" key="3">
    <source>
        <dbReference type="Proteomes" id="UP000199413"/>
    </source>
</evidence>
<name>A0A1C6SE06_9ACTN</name>